<dbReference type="GO" id="GO:0070403">
    <property type="term" value="F:NAD+ binding"/>
    <property type="evidence" value="ECO:0007669"/>
    <property type="project" value="InterPro"/>
</dbReference>
<dbReference type="InterPro" id="IPR044516">
    <property type="entry name" value="UXS-like"/>
</dbReference>
<dbReference type="PANTHER" id="PTHR43078">
    <property type="entry name" value="UDP-GLUCURONIC ACID DECARBOXYLASE-RELATED"/>
    <property type="match status" value="1"/>
</dbReference>
<comment type="caution">
    <text evidence="6">The sequence shown here is derived from an EMBL/GenBank/DDBJ whole genome shotgun (WGS) entry which is preliminary data.</text>
</comment>
<proteinExistence type="predicted"/>
<name>A0A0R1RLN9_9LACO</name>
<evidence type="ECO:0000256" key="4">
    <source>
        <dbReference type="ARBA" id="ARBA00023239"/>
    </source>
</evidence>
<dbReference type="EMBL" id="AZFE01000002">
    <property type="protein sequence ID" value="KRL58045.1"/>
    <property type="molecule type" value="Genomic_DNA"/>
</dbReference>
<evidence type="ECO:0000313" key="6">
    <source>
        <dbReference type="EMBL" id="KRL58045.1"/>
    </source>
</evidence>
<reference evidence="6 7" key="1">
    <citation type="journal article" date="2015" name="Genome Announc.">
        <title>Expanding the biotechnology potential of lactobacilli through comparative genomics of 213 strains and associated genera.</title>
        <authorList>
            <person name="Sun Z."/>
            <person name="Harris H.M."/>
            <person name="McCann A."/>
            <person name="Guo C."/>
            <person name="Argimon S."/>
            <person name="Zhang W."/>
            <person name="Yang X."/>
            <person name="Jeffery I.B."/>
            <person name="Cooney J.C."/>
            <person name="Kagawa T.F."/>
            <person name="Liu W."/>
            <person name="Song Y."/>
            <person name="Salvetti E."/>
            <person name="Wrobel A."/>
            <person name="Rasinkangas P."/>
            <person name="Parkhill J."/>
            <person name="Rea M.C."/>
            <person name="O'Sullivan O."/>
            <person name="Ritari J."/>
            <person name="Douillard F.P."/>
            <person name="Paul Ross R."/>
            <person name="Yang R."/>
            <person name="Briner A.E."/>
            <person name="Felis G.E."/>
            <person name="de Vos W.M."/>
            <person name="Barrangou R."/>
            <person name="Klaenhammer T.R."/>
            <person name="Caufield P.W."/>
            <person name="Cui Y."/>
            <person name="Zhang H."/>
            <person name="O'Toole P.W."/>
        </authorList>
    </citation>
    <scope>NUCLEOTIDE SEQUENCE [LARGE SCALE GENOMIC DNA]</scope>
    <source>
        <strain evidence="6 7">DSM 15707</strain>
    </source>
</reference>
<accession>A0A0R1RLN9</accession>
<evidence type="ECO:0000256" key="3">
    <source>
        <dbReference type="ARBA" id="ARBA00023027"/>
    </source>
</evidence>
<dbReference type="STRING" id="1423778.FC70_GL000118"/>
<dbReference type="AlphaFoldDB" id="A0A0R1RLN9"/>
<dbReference type="OrthoDB" id="9771073at2"/>
<feature type="domain" description="NAD-dependent epimerase/dehydratase" evidence="5">
    <location>
        <begin position="32"/>
        <end position="277"/>
    </location>
</feature>
<keyword evidence="4" id="KW-0456">Lyase</keyword>
<dbReference type="PANTHER" id="PTHR43078:SF6">
    <property type="entry name" value="UDP-GLUCURONIC ACID DECARBOXYLASE 1"/>
    <property type="match status" value="1"/>
</dbReference>
<keyword evidence="3" id="KW-0520">NAD</keyword>
<dbReference type="Pfam" id="PF01370">
    <property type="entry name" value="Epimerase"/>
    <property type="match status" value="1"/>
</dbReference>
<evidence type="ECO:0000256" key="2">
    <source>
        <dbReference type="ARBA" id="ARBA00022793"/>
    </source>
</evidence>
<dbReference type="GO" id="GO:0042732">
    <property type="term" value="P:D-xylose metabolic process"/>
    <property type="evidence" value="ECO:0007669"/>
    <property type="project" value="InterPro"/>
</dbReference>
<dbReference type="GO" id="GO:0005737">
    <property type="term" value="C:cytoplasm"/>
    <property type="evidence" value="ECO:0007669"/>
    <property type="project" value="TreeGrafter"/>
</dbReference>
<evidence type="ECO:0000256" key="1">
    <source>
        <dbReference type="ARBA" id="ARBA00001911"/>
    </source>
</evidence>
<evidence type="ECO:0000313" key="7">
    <source>
        <dbReference type="Proteomes" id="UP000051697"/>
    </source>
</evidence>
<dbReference type="PATRIC" id="fig|1423778.4.peg.133"/>
<dbReference type="Proteomes" id="UP000051697">
    <property type="component" value="Unassembled WGS sequence"/>
</dbReference>
<gene>
    <name evidence="6" type="ORF">FC70_GL000118</name>
</gene>
<dbReference type="RefSeq" id="WP_057889082.1">
    <property type="nucleotide sequence ID" value="NZ_AZFE01000002.1"/>
</dbReference>
<keyword evidence="7" id="KW-1185">Reference proteome</keyword>
<dbReference type="KEGG" id="lol:LACOL_1599"/>
<dbReference type="SUPFAM" id="SSF51735">
    <property type="entry name" value="NAD(P)-binding Rossmann-fold domains"/>
    <property type="match status" value="1"/>
</dbReference>
<protein>
    <submittedName>
        <fullName evidence="6">Udp-glucose 4-epimerase</fullName>
    </submittedName>
</protein>
<sequence>MRNEFINNLYQSDLTKTASNIKNVNYYLNKSVLVTGATGLVGSYTVETLVKLNDLFNLNINIFAVGRNMKRLRHRFENLKESQVNFIEFDINSKVLELPDINIDVIIHAASAANPKMFEKDPVGTLLTNVESTSKLLFWAHQRNVEKFIFISSGEVYGQLQSKYVPFEESTLGFIDTMNSRSSYPVAKRTAETLCVSFMKQYGLETMIVRPSHLFGPNFTKEDNRVSAQFFRDVIRHENILIKSSGGQLRSYCYISDAVSGLLTVVSSGNTGEAYNITNTENAISMLDFAKKIASEAGQIVESEGRRQNVGNETPITLAVLSDNKLKSLGWKPLYDIDKGINHTYLIMNS</sequence>
<dbReference type="GO" id="GO:0048040">
    <property type="term" value="F:UDP-glucuronate decarboxylase activity"/>
    <property type="evidence" value="ECO:0007669"/>
    <property type="project" value="TreeGrafter"/>
</dbReference>
<dbReference type="InterPro" id="IPR036291">
    <property type="entry name" value="NAD(P)-bd_dom_sf"/>
</dbReference>
<keyword evidence="2" id="KW-0210">Decarboxylase</keyword>
<dbReference type="Gene3D" id="3.40.50.720">
    <property type="entry name" value="NAD(P)-binding Rossmann-like Domain"/>
    <property type="match status" value="1"/>
</dbReference>
<evidence type="ECO:0000259" key="5">
    <source>
        <dbReference type="Pfam" id="PF01370"/>
    </source>
</evidence>
<organism evidence="6 7">
    <name type="scientific">Paucilactobacillus oligofermentans DSM 15707 = LMG 22743</name>
    <dbReference type="NCBI Taxonomy" id="1423778"/>
    <lineage>
        <taxon>Bacteria</taxon>
        <taxon>Bacillati</taxon>
        <taxon>Bacillota</taxon>
        <taxon>Bacilli</taxon>
        <taxon>Lactobacillales</taxon>
        <taxon>Lactobacillaceae</taxon>
        <taxon>Paucilactobacillus</taxon>
    </lineage>
</organism>
<comment type="cofactor">
    <cofactor evidence="1">
        <name>NAD(+)</name>
        <dbReference type="ChEBI" id="CHEBI:57540"/>
    </cofactor>
</comment>
<dbReference type="InterPro" id="IPR001509">
    <property type="entry name" value="Epimerase_deHydtase"/>
</dbReference>